<evidence type="ECO:0000256" key="3">
    <source>
        <dbReference type="PROSITE-ProRule" id="PRU00192"/>
    </source>
</evidence>
<feature type="domain" description="SH3" evidence="5">
    <location>
        <begin position="30"/>
        <end position="90"/>
    </location>
</feature>
<dbReference type="PANTHER" id="PTHR19969">
    <property type="entry name" value="SH2-SH3 ADAPTOR PROTEIN-RELATED"/>
    <property type="match status" value="1"/>
</dbReference>
<accession>A0AA35W1M3</accession>
<keyword evidence="2" id="KW-0727">SH2 domain</keyword>
<dbReference type="PANTHER" id="PTHR19969:SF5">
    <property type="entry name" value="CRK-LIKE PROTEIN"/>
    <property type="match status" value="1"/>
</dbReference>
<keyword evidence="7" id="KW-1185">Reference proteome</keyword>
<dbReference type="AlphaFoldDB" id="A0AA35W1M3"/>
<dbReference type="GO" id="GO:0007167">
    <property type="term" value="P:enzyme-linked receptor protein signaling pathway"/>
    <property type="evidence" value="ECO:0007669"/>
    <property type="project" value="TreeGrafter"/>
</dbReference>
<dbReference type="Gene3D" id="2.30.30.40">
    <property type="entry name" value="SH3 Domains"/>
    <property type="match status" value="2"/>
</dbReference>
<dbReference type="PROSITE" id="PS50002">
    <property type="entry name" value="SH3"/>
    <property type="match status" value="2"/>
</dbReference>
<dbReference type="GO" id="GO:0016477">
    <property type="term" value="P:cell migration"/>
    <property type="evidence" value="ECO:0007669"/>
    <property type="project" value="TreeGrafter"/>
</dbReference>
<dbReference type="PRINTS" id="PR00452">
    <property type="entry name" value="SH3DOMAIN"/>
</dbReference>
<evidence type="ECO:0000256" key="1">
    <source>
        <dbReference type="ARBA" id="ARBA00022443"/>
    </source>
</evidence>
<dbReference type="GO" id="GO:0030971">
    <property type="term" value="F:receptor tyrosine kinase binding"/>
    <property type="evidence" value="ECO:0007669"/>
    <property type="project" value="TreeGrafter"/>
</dbReference>
<dbReference type="Proteomes" id="UP001174909">
    <property type="component" value="Unassembled WGS sequence"/>
</dbReference>
<name>A0AA35W1M3_GEOBA</name>
<dbReference type="InterPro" id="IPR036028">
    <property type="entry name" value="SH3-like_dom_sf"/>
</dbReference>
<comment type="caution">
    <text evidence="6">The sequence shown here is derived from an EMBL/GenBank/DDBJ whole genome shotgun (WGS) entry which is preliminary data.</text>
</comment>
<evidence type="ECO:0000256" key="4">
    <source>
        <dbReference type="SAM" id="MobiDB-lite"/>
    </source>
</evidence>
<dbReference type="InterPro" id="IPR051184">
    <property type="entry name" value="Tyrosine-phos_adapter"/>
</dbReference>
<evidence type="ECO:0000256" key="2">
    <source>
        <dbReference type="ARBA" id="ARBA00022999"/>
    </source>
</evidence>
<reference evidence="6" key="1">
    <citation type="submission" date="2023-03" db="EMBL/GenBank/DDBJ databases">
        <authorList>
            <person name="Steffen K."/>
            <person name="Cardenas P."/>
        </authorList>
    </citation>
    <scope>NUCLEOTIDE SEQUENCE</scope>
</reference>
<dbReference type="SUPFAM" id="SSF50044">
    <property type="entry name" value="SH3-domain"/>
    <property type="match status" value="2"/>
</dbReference>
<feature type="compositionally biased region" description="Polar residues" evidence="4">
    <location>
        <begin position="19"/>
        <end position="29"/>
    </location>
</feature>
<protein>
    <submittedName>
        <fullName evidence="6">Adapter molecule Crk</fullName>
    </submittedName>
</protein>
<evidence type="ECO:0000313" key="7">
    <source>
        <dbReference type="Proteomes" id="UP001174909"/>
    </source>
</evidence>
<keyword evidence="1 3" id="KW-0728">SH3 domain</keyword>
<dbReference type="SMART" id="SM00326">
    <property type="entry name" value="SH3"/>
    <property type="match status" value="2"/>
</dbReference>
<dbReference type="EMBL" id="CASHTH010000555">
    <property type="protein sequence ID" value="CAI8004227.1"/>
    <property type="molecule type" value="Genomic_DNA"/>
</dbReference>
<feature type="region of interest" description="Disordered" evidence="4">
    <location>
        <begin position="1"/>
        <end position="32"/>
    </location>
</feature>
<sequence>MGLHPGGAPAMPSPHVPPVNSQATPTQIGTGKLTVKGKFDFRSDDPEDLHFRKGDVMWVLRKDEDEWWFARHSDGREGSIPVPYVTVVDDQIQQQSFFARATMDRECPYDPTALSFKAGDMIKVTRQNENGMWEGEINNRRGHFPFKLVEVVDSANHQ</sequence>
<dbReference type="Pfam" id="PF07653">
    <property type="entry name" value="SH3_2"/>
    <property type="match status" value="1"/>
</dbReference>
<evidence type="ECO:0000259" key="5">
    <source>
        <dbReference type="PROSITE" id="PS50002"/>
    </source>
</evidence>
<dbReference type="Pfam" id="PF00018">
    <property type="entry name" value="SH3_1"/>
    <property type="match status" value="1"/>
</dbReference>
<dbReference type="GO" id="GO:0035591">
    <property type="term" value="F:signaling adaptor activity"/>
    <property type="evidence" value="ECO:0007669"/>
    <property type="project" value="TreeGrafter"/>
</dbReference>
<gene>
    <name evidence="6" type="ORF">GBAR_LOCUS3859</name>
</gene>
<feature type="domain" description="SH3" evidence="5">
    <location>
        <begin position="94"/>
        <end position="154"/>
    </location>
</feature>
<organism evidence="6 7">
    <name type="scientific">Geodia barretti</name>
    <name type="common">Barrett's horny sponge</name>
    <dbReference type="NCBI Taxonomy" id="519541"/>
    <lineage>
        <taxon>Eukaryota</taxon>
        <taxon>Metazoa</taxon>
        <taxon>Porifera</taxon>
        <taxon>Demospongiae</taxon>
        <taxon>Heteroscleromorpha</taxon>
        <taxon>Tetractinellida</taxon>
        <taxon>Astrophorina</taxon>
        <taxon>Geodiidae</taxon>
        <taxon>Geodia</taxon>
    </lineage>
</organism>
<evidence type="ECO:0000313" key="6">
    <source>
        <dbReference type="EMBL" id="CAI8004227.1"/>
    </source>
</evidence>
<dbReference type="GO" id="GO:0005737">
    <property type="term" value="C:cytoplasm"/>
    <property type="evidence" value="ECO:0007669"/>
    <property type="project" value="TreeGrafter"/>
</dbReference>
<proteinExistence type="predicted"/>
<dbReference type="InterPro" id="IPR001452">
    <property type="entry name" value="SH3_domain"/>
</dbReference>